<dbReference type="InterPro" id="IPR049052">
    <property type="entry name" value="nSTAND1"/>
</dbReference>
<evidence type="ECO:0000256" key="2">
    <source>
        <dbReference type="ARBA" id="ARBA00022737"/>
    </source>
</evidence>
<keyword evidence="7" id="KW-1185">Reference proteome</keyword>
<dbReference type="eggNOG" id="COG0457">
    <property type="taxonomic scope" value="Bacteria"/>
</dbReference>
<dbReference type="eggNOG" id="COG1672">
    <property type="taxonomic scope" value="Bacteria"/>
</dbReference>
<dbReference type="PRINTS" id="PR00320">
    <property type="entry name" value="GPROTEINBRPT"/>
</dbReference>
<feature type="repeat" description="WD" evidence="3">
    <location>
        <begin position="1631"/>
        <end position="1663"/>
    </location>
</feature>
<feature type="domain" description="Novel STAND NTPase 1" evidence="5">
    <location>
        <begin position="518"/>
        <end position="859"/>
    </location>
</feature>
<dbReference type="InterPro" id="IPR015943">
    <property type="entry name" value="WD40/YVTN_repeat-like_dom_sf"/>
</dbReference>
<dbReference type="Proteomes" id="UP000001191">
    <property type="component" value="Chromosome"/>
</dbReference>
<evidence type="ECO:0000256" key="1">
    <source>
        <dbReference type="ARBA" id="ARBA00022574"/>
    </source>
</evidence>
<dbReference type="SUPFAM" id="SSF48452">
    <property type="entry name" value="TPR-like"/>
    <property type="match status" value="1"/>
</dbReference>
<feature type="repeat" description="WD" evidence="3">
    <location>
        <begin position="1077"/>
        <end position="1118"/>
    </location>
</feature>
<dbReference type="KEGG" id="npu:Npun_R0006"/>
<dbReference type="Gene3D" id="3.40.50.300">
    <property type="entry name" value="P-loop containing nucleotide triphosphate hydrolases"/>
    <property type="match status" value="1"/>
</dbReference>
<dbReference type="CDD" id="cd00200">
    <property type="entry name" value="WD40"/>
    <property type="match status" value="3"/>
</dbReference>
<dbReference type="InterPro" id="IPR011990">
    <property type="entry name" value="TPR-like_helical_dom_sf"/>
</dbReference>
<dbReference type="EnsemblBacteria" id="ACC78809">
    <property type="protein sequence ID" value="ACC78809"/>
    <property type="gene ID" value="Npun_R0006"/>
</dbReference>
<feature type="repeat" description="WD" evidence="3">
    <location>
        <begin position="1821"/>
        <end position="1855"/>
    </location>
</feature>
<dbReference type="Gene3D" id="2.130.10.10">
    <property type="entry name" value="YVTN repeat-like/Quinoprotein amine dehydrogenase"/>
    <property type="match status" value="6"/>
</dbReference>
<sequence>MSDSYQPEDVVVYNERSLKKLIRSITNSQGHFALILARCNYCSLRDQMVQQIKEECQVEIRELHLSKSIKTLYTTIEANLGNQLPQALMIFDLELVDAIDQLLISTNQVREEFRKNFQFPIVIWVNDPTFQKLIQLMPDFKSWTGNSIKFKIATNQLINNLHQIVNSLFAAILNVGAGKFLDNAYLNLDLGILHLGEIESAVRDLQISIEKLEPELEASLQFLLGREADANGHKSEAKNYYEQSITVWEKKVKNKQNVSSDDLKRYGCLLWHLGFWWEQYAILHRSEYYEACLKAKDYFQKCVEGFRQHKYPNLAAKFINAWGEVLTRLEAWDELEKVALVAIELHQIYPEPIRLGYSYGLMAEVVLKKSQWVEAKEYAELALQTNANISSEEIINWEWERKSYKNLYLLLLAEAEQNLNQIPEAIANLETARSESNPQHDPLLYIRILAKLRSLYFDQGNYLEAFQVKLEQRSIEQQYGLRAFVGAGRLQSKLQVINPGLAVPDPKAAVTQEIAASGRMQDVNRLIERISRDDHKLTVIYGQSGVGKSSLVQAGLLPALKQRAIDARDVVPVLLQVYTDWTKVLGTCFVESLEEVRGLSFPLFLDSMAGFVEELNKNIEKGLLTVLIFDQFEEFFFAYKDQDKRRPFFEFIRDCLNIPYVKIILSLREDYLHYLLECNRLTHLDAIDNNILDKKILYYLGNFSPEDARSVIQSLTESSQFYLEPPLIDELVRDLARDFNEIRPIELQVVGAQLQTEKITTLIQYQEQGPKEKLVGRFLEEVVKDCGNNNEQFAKLVLYLLTDENNTRPLKNRAELEADLALEPARLDLILKILVKSGLVFQVPGFPADRYQLVHDYLVPFVREQQSARLIAELEKEKEQRKLTEAKLNQVLTQQLRTARKQTVTLIGLITAISVIAVGVTAAYINTSLTSDISSKDDIGLGELVSAIKVGKKLKFLSIGVIPETRLKVISNLSNAIHKIKEINRIEGYDKAITALSFSQDSKMLATASEDGKVKILNISDGQERIWSAHKKSVTSISFNSDGKMLATVSEDGNAKIWNIPERKSWSTPKFKPIKILKIDKDGLGFITFSPNDKLLATTTKNKTVKIWSWEDGKLKSLPQRFNDKNIIVNFSPDNKTVATGGRYDTVKLWKLTPKKLENKPTEIYDSGTFTMNFNNSGDAISLFNKQGNLRVWSTDDKPHLIKSAENVCKNSFGLKDFLNNSLDNQLSIFQDSEDKKTFFETIIFQGQCSNYNIFKHDDSITYTSFSPDSKLLASASKDGVVKIWDIDDNKLPSFQRTDRDEDINRKIRFSFDGQTVALGSSDNSIELQNRDGTHIKTIRGDSSILSFSPDNQTLATGSPDDILKLWKLDTNKEITLKGSTNKITTIDFSPDGNLVAAASADNFVRLWRSSDGTFIGHLKGNTKQVTNVSFSPNSQIIATISDDNKVQLWNSRDRSLIQALKTDSDKVTTVIFSHDSKMLAICDDNLVKLYKSDGTPVKPLIGHNAKVQSVEFSPDDKKLMSVSANSGEIKIWDISNSEPLQSIDNYGMISAKFNPNGKYITSINQNYTVKLWTVEGEPRATLKGHNDTITKVDFSHDGTKIVTSSADNTIKIWDINQLLLKKYNYEPLTLQKHIKGVNDVAFSFDNKYIASASADNTVNIYNGNGNFIKQLSGFSNGINDDISIDKVSFSSDGKIIGATSCKTYWSNEIYRSKYVMKFWSIEDSAKFQELKSIKGHANFSCNNIDSFIRFSLNKKTVASVSKDDSLKLWDLKGKPLATLWGHTDWVNSVAFSPNKKIIASASDDKTVRFWNRNGKLLKPIIKHGDKVNSVSFTHDGKIIASASDDQIIRLWNLDGKLQKPTIRDPDKITNIRFQADDKKIAFISGSSAKLGNLDNGKIEPLKTDYSSNTLSFDNDNKMLAVGSDYNTGLYFLNSWFTKDPYLLYPISSFLGERFNLNTNKTIELNSNEGKIYLNNNLDDLLKRACKLASGYLKNNPNMKNDRTLCDDINTQ</sequence>
<dbReference type="STRING" id="63737.Npun_R0006"/>
<feature type="repeat" description="WD" evidence="3">
    <location>
        <begin position="1254"/>
        <end position="1295"/>
    </location>
</feature>
<dbReference type="PhylomeDB" id="B2J2B7"/>
<dbReference type="Pfam" id="PF20703">
    <property type="entry name" value="nSTAND1"/>
    <property type="match status" value="1"/>
</dbReference>
<dbReference type="InterPro" id="IPR001680">
    <property type="entry name" value="WD40_rpt"/>
</dbReference>
<feature type="coiled-coil region" evidence="4">
    <location>
        <begin position="867"/>
        <end position="894"/>
    </location>
</feature>
<dbReference type="SMART" id="SM00320">
    <property type="entry name" value="WD40"/>
    <property type="match status" value="16"/>
</dbReference>
<evidence type="ECO:0000313" key="7">
    <source>
        <dbReference type="Proteomes" id="UP000001191"/>
    </source>
</evidence>
<feature type="repeat" description="WD" evidence="3">
    <location>
        <begin position="1780"/>
        <end position="1812"/>
    </location>
</feature>
<feature type="repeat" description="WD" evidence="3">
    <location>
        <begin position="1501"/>
        <end position="1543"/>
    </location>
</feature>
<organism evidence="6 7">
    <name type="scientific">Nostoc punctiforme (strain ATCC 29133 / PCC 73102)</name>
    <dbReference type="NCBI Taxonomy" id="63737"/>
    <lineage>
        <taxon>Bacteria</taxon>
        <taxon>Bacillati</taxon>
        <taxon>Cyanobacteriota</taxon>
        <taxon>Cyanophyceae</taxon>
        <taxon>Nostocales</taxon>
        <taxon>Nostocaceae</taxon>
        <taxon>Nostoc</taxon>
    </lineage>
</organism>
<dbReference type="InterPro" id="IPR036322">
    <property type="entry name" value="WD40_repeat_dom_sf"/>
</dbReference>
<feature type="repeat" description="WD" evidence="3">
    <location>
        <begin position="1027"/>
        <end position="1068"/>
    </location>
</feature>
<evidence type="ECO:0000313" key="6">
    <source>
        <dbReference type="EMBL" id="ACC78809.1"/>
    </source>
</evidence>
<reference evidence="6 7" key="2">
    <citation type="journal article" date="2013" name="Plant Physiol.">
        <title>A Nostoc punctiforme Sugar Transporter Necessary to Establish a Cyanobacterium-Plant Symbiosis.</title>
        <authorList>
            <person name="Ekman M."/>
            <person name="Picossi S."/>
            <person name="Campbell E.L."/>
            <person name="Meeks J.C."/>
            <person name="Flores E."/>
        </authorList>
    </citation>
    <scope>NUCLEOTIDE SEQUENCE [LARGE SCALE GENOMIC DNA]</scope>
    <source>
        <strain evidence="7">ATCC 29133 / PCC 73102</strain>
    </source>
</reference>
<proteinExistence type="predicted"/>
<accession>B2J2B7</accession>
<dbReference type="PROSITE" id="PS00678">
    <property type="entry name" value="WD_REPEATS_1"/>
    <property type="match status" value="4"/>
</dbReference>
<feature type="repeat" description="WD" evidence="3">
    <location>
        <begin position="1377"/>
        <end position="1408"/>
    </location>
</feature>
<keyword evidence="1 3" id="KW-0853">WD repeat</keyword>
<feature type="repeat" description="WD" evidence="3">
    <location>
        <begin position="1583"/>
        <end position="1617"/>
    </location>
</feature>
<keyword evidence="4" id="KW-0175">Coiled coil</keyword>
<dbReference type="Pfam" id="PF00400">
    <property type="entry name" value="WD40"/>
    <property type="match status" value="15"/>
</dbReference>
<dbReference type="RefSeq" id="WP_012406838.1">
    <property type="nucleotide sequence ID" value="NC_010628.1"/>
</dbReference>
<evidence type="ECO:0000256" key="4">
    <source>
        <dbReference type="SAM" id="Coils"/>
    </source>
</evidence>
<dbReference type="PROSITE" id="PS50082">
    <property type="entry name" value="WD_REPEATS_2"/>
    <property type="match status" value="14"/>
</dbReference>
<dbReference type="Gene3D" id="1.25.40.10">
    <property type="entry name" value="Tetratricopeptide repeat domain"/>
    <property type="match status" value="1"/>
</dbReference>
<dbReference type="SUPFAM" id="SSF50978">
    <property type="entry name" value="WD40 repeat-like"/>
    <property type="match status" value="3"/>
</dbReference>
<name>B2J2B7_NOSP7</name>
<dbReference type="SUPFAM" id="SSF52540">
    <property type="entry name" value="P-loop containing nucleoside triphosphate hydrolases"/>
    <property type="match status" value="1"/>
</dbReference>
<feature type="repeat" description="WD" evidence="3">
    <location>
        <begin position="1346"/>
        <end position="1377"/>
    </location>
</feature>
<dbReference type="InterPro" id="IPR019775">
    <property type="entry name" value="WD40_repeat_CS"/>
</dbReference>
<dbReference type="EMBL" id="CP001037">
    <property type="protein sequence ID" value="ACC78809.1"/>
    <property type="molecule type" value="Genomic_DNA"/>
</dbReference>
<dbReference type="PANTHER" id="PTHR19879:SF9">
    <property type="entry name" value="TRANSCRIPTION INITIATION FACTOR TFIID SUBUNIT 5"/>
    <property type="match status" value="1"/>
</dbReference>
<evidence type="ECO:0000256" key="3">
    <source>
        <dbReference type="PROSITE-ProRule" id="PRU00221"/>
    </source>
</evidence>
<feature type="repeat" description="WD" evidence="3">
    <location>
        <begin position="986"/>
        <end position="1023"/>
    </location>
</feature>
<feature type="repeat" description="WD" evidence="3">
    <location>
        <begin position="1749"/>
        <end position="1773"/>
    </location>
</feature>
<dbReference type="PROSITE" id="PS50294">
    <property type="entry name" value="WD_REPEATS_REGION"/>
    <property type="match status" value="10"/>
</dbReference>
<dbReference type="OrthoDB" id="433942at2"/>
<dbReference type="InterPro" id="IPR027417">
    <property type="entry name" value="P-loop_NTPase"/>
</dbReference>
<dbReference type="PANTHER" id="PTHR19879">
    <property type="entry name" value="TRANSCRIPTION INITIATION FACTOR TFIID"/>
    <property type="match status" value="1"/>
</dbReference>
<evidence type="ECO:0000259" key="5">
    <source>
        <dbReference type="Pfam" id="PF20703"/>
    </source>
</evidence>
<feature type="repeat" description="WD" evidence="3">
    <location>
        <begin position="1129"/>
        <end position="1160"/>
    </location>
</feature>
<protein>
    <submittedName>
        <fullName evidence="6">WD-40 repeat protein</fullName>
    </submittedName>
</protein>
<keyword evidence="2" id="KW-0677">Repeat</keyword>
<feature type="repeat" description="WD" evidence="3">
    <location>
        <begin position="1419"/>
        <end position="1460"/>
    </location>
</feature>
<gene>
    <name evidence="6" type="ordered locus">Npun_R0006</name>
</gene>
<dbReference type="HOGENOM" id="CLU_002352_2_0_3"/>
<dbReference type="InterPro" id="IPR020472">
    <property type="entry name" value="WD40_PAC1"/>
</dbReference>
<reference evidence="7" key="1">
    <citation type="submission" date="2008-04" db="EMBL/GenBank/DDBJ databases">
        <title>Complete sequence of chromosome of Nostoc punctiforme ATCC 29133.</title>
        <authorList>
            <consortium name="US DOE Joint Genome Institute"/>
            <person name="Copeland A."/>
            <person name="Lucas S."/>
            <person name="Lapidus A."/>
            <person name="Glavina del Rio T."/>
            <person name="Dalin E."/>
            <person name="Tice H."/>
            <person name="Pitluck S."/>
            <person name="Chain P."/>
            <person name="Malfatti S."/>
            <person name="Shin M."/>
            <person name="Vergez L."/>
            <person name="Schmutz J."/>
            <person name="Larimer F."/>
            <person name="Land M."/>
            <person name="Hauser L."/>
            <person name="Kyrpides N."/>
            <person name="Kim E."/>
            <person name="Meeks J.C."/>
            <person name="Elhai J."/>
            <person name="Campbell E.L."/>
            <person name="Thiel T."/>
            <person name="Longmire J."/>
            <person name="Potts M."/>
            <person name="Atlas R."/>
        </authorList>
    </citation>
    <scope>NUCLEOTIDE SEQUENCE [LARGE SCALE GENOMIC DNA]</scope>
    <source>
        <strain evidence="7">ATCC 29133 / PCC 73102</strain>
    </source>
</reference>
<dbReference type="eggNOG" id="COG2319">
    <property type="taxonomic scope" value="Bacteria"/>
</dbReference>